<proteinExistence type="predicted"/>
<organism evidence="1 2">
    <name type="scientific">Caerostris extrusa</name>
    <name type="common">Bark spider</name>
    <name type="synonym">Caerostris bankana</name>
    <dbReference type="NCBI Taxonomy" id="172846"/>
    <lineage>
        <taxon>Eukaryota</taxon>
        <taxon>Metazoa</taxon>
        <taxon>Ecdysozoa</taxon>
        <taxon>Arthropoda</taxon>
        <taxon>Chelicerata</taxon>
        <taxon>Arachnida</taxon>
        <taxon>Araneae</taxon>
        <taxon>Araneomorphae</taxon>
        <taxon>Entelegynae</taxon>
        <taxon>Araneoidea</taxon>
        <taxon>Araneidae</taxon>
        <taxon>Caerostris</taxon>
    </lineage>
</organism>
<dbReference type="AlphaFoldDB" id="A0AAV4T0E6"/>
<accession>A0AAV4T0E6</accession>
<dbReference type="PROSITE" id="PS51257">
    <property type="entry name" value="PROKAR_LIPOPROTEIN"/>
    <property type="match status" value="1"/>
</dbReference>
<comment type="caution">
    <text evidence="1">The sequence shown here is derived from an EMBL/GenBank/DDBJ whole genome shotgun (WGS) entry which is preliminary data.</text>
</comment>
<sequence length="106" mass="11809">MDAKEVGCHGNASLAASCSLYPEICLLGRHPRDVKRGSKLFVRPFRCTLLPDKLLRLLLRIFYLFALLRTPPLPSFPPTPVWCRVGCLQNCGILLMVASHGYSVVL</sequence>
<dbReference type="EMBL" id="BPLR01010262">
    <property type="protein sequence ID" value="GIY38127.1"/>
    <property type="molecule type" value="Genomic_DNA"/>
</dbReference>
<gene>
    <name evidence="1" type="ORF">CEXT_371201</name>
</gene>
<reference evidence="1 2" key="1">
    <citation type="submission" date="2021-06" db="EMBL/GenBank/DDBJ databases">
        <title>Caerostris extrusa draft genome.</title>
        <authorList>
            <person name="Kono N."/>
            <person name="Arakawa K."/>
        </authorList>
    </citation>
    <scope>NUCLEOTIDE SEQUENCE [LARGE SCALE GENOMIC DNA]</scope>
</reference>
<dbReference type="Proteomes" id="UP001054945">
    <property type="component" value="Unassembled WGS sequence"/>
</dbReference>
<name>A0AAV4T0E6_CAEEX</name>
<evidence type="ECO:0000313" key="2">
    <source>
        <dbReference type="Proteomes" id="UP001054945"/>
    </source>
</evidence>
<keyword evidence="2" id="KW-1185">Reference proteome</keyword>
<protein>
    <submittedName>
        <fullName evidence="1">Uncharacterized protein</fullName>
    </submittedName>
</protein>
<evidence type="ECO:0000313" key="1">
    <source>
        <dbReference type="EMBL" id="GIY38127.1"/>
    </source>
</evidence>